<keyword evidence="3" id="KW-0813">Transport</keyword>
<proteinExistence type="inferred from homology"/>
<feature type="transmembrane region" description="Helical" evidence="8">
    <location>
        <begin position="266"/>
        <end position="287"/>
    </location>
</feature>
<reference evidence="9 11" key="1">
    <citation type="submission" date="2016-12" db="EMBL/GenBank/DDBJ databases">
        <title>Clostridium tepidum sp. nov., a close relative of Clostridium sporogenes and Clostridium botulinum Group I.</title>
        <authorList>
            <person name="Dobritsa A.P."/>
            <person name="Kutumbaka K."/>
            <person name="Werner K."/>
            <person name="Samadpour M."/>
        </authorList>
    </citation>
    <scope>NUCLEOTIDE SEQUENCE [LARGE SCALE GENOMIC DNA]</scope>
    <source>
        <strain evidence="9 11">PE</strain>
    </source>
</reference>
<evidence type="ECO:0000256" key="4">
    <source>
        <dbReference type="ARBA" id="ARBA00022544"/>
    </source>
</evidence>
<feature type="transmembrane region" description="Helical" evidence="8">
    <location>
        <begin position="116"/>
        <end position="138"/>
    </location>
</feature>
<comment type="caution">
    <text evidence="10">The sequence shown here is derived from an EMBL/GenBank/DDBJ whole genome shotgun (WGS) entry which is preliminary data.</text>
</comment>
<feature type="transmembrane region" description="Helical" evidence="8">
    <location>
        <begin position="213"/>
        <end position="236"/>
    </location>
</feature>
<dbReference type="PANTHER" id="PTHR34975">
    <property type="entry name" value="SPORE GERMINATION PROTEIN A2"/>
    <property type="match status" value="1"/>
</dbReference>
<protein>
    <submittedName>
        <fullName evidence="10">Spore gernimation protein KB</fullName>
    </submittedName>
</protein>
<evidence type="ECO:0000313" key="9">
    <source>
        <dbReference type="EMBL" id="OOO63313.1"/>
    </source>
</evidence>
<feature type="transmembrane region" description="Helical" evidence="8">
    <location>
        <begin position="333"/>
        <end position="354"/>
    </location>
</feature>
<evidence type="ECO:0000256" key="5">
    <source>
        <dbReference type="ARBA" id="ARBA00022692"/>
    </source>
</evidence>
<dbReference type="EMBL" id="MRAE01000007">
    <property type="protein sequence ID" value="OOO68609.1"/>
    <property type="molecule type" value="Genomic_DNA"/>
</dbReference>
<sequence length="363" mass="42105">MKKEAISQKQMQLLIFSYPLGSYLLFNIGSEVKQDAWIASLIGIVVSIPILAMYGRLMDLYPGKNLFDILDITFGKILGKTLQIIFVLHILFTSSYTLNNLIDFIKLSALWNTPKLVPILSIGILMLWIVNEGIEVIYYYAKLNIRFIIIFLILAWLLLLPQMDISRLQPVLYNNFTKVFKQGIILSIYPFMELFVFLTFCDTIKYNKNIKNIFIKPMILLAICITIITTTNIMLLGPEAYSIFYYPGYETMKRIYLRGQYQRLEIIILIVFTIIRFLELSYCLLGASKGVQKIFNLKDYKNILTPVAFLLLNLSYIMFGDIINSIYIVKNLWAYYGILIEVILPIIIFIVAIIKKKSYKETI</sequence>
<dbReference type="GO" id="GO:0016020">
    <property type="term" value="C:membrane"/>
    <property type="evidence" value="ECO:0007669"/>
    <property type="project" value="UniProtKB-SubCell"/>
</dbReference>
<keyword evidence="4" id="KW-0309">Germination</keyword>
<feature type="transmembrane region" description="Helical" evidence="8">
    <location>
        <begin position="183"/>
        <end position="201"/>
    </location>
</feature>
<dbReference type="NCBIfam" id="TIGR00912">
    <property type="entry name" value="2A0309"/>
    <property type="match status" value="1"/>
</dbReference>
<dbReference type="RefSeq" id="WP_078022969.1">
    <property type="nucleotide sequence ID" value="NZ_JADPGM010000001.1"/>
</dbReference>
<dbReference type="Proteomes" id="UP000190206">
    <property type="component" value="Unassembled WGS sequence"/>
</dbReference>
<dbReference type="GO" id="GO:0009847">
    <property type="term" value="P:spore germination"/>
    <property type="evidence" value="ECO:0007669"/>
    <property type="project" value="InterPro"/>
</dbReference>
<dbReference type="Proteomes" id="UP000190256">
    <property type="component" value="Unassembled WGS sequence"/>
</dbReference>
<evidence type="ECO:0000256" key="7">
    <source>
        <dbReference type="ARBA" id="ARBA00023136"/>
    </source>
</evidence>
<dbReference type="STRING" id="1962263.BS637_02675"/>
<evidence type="ECO:0000256" key="3">
    <source>
        <dbReference type="ARBA" id="ARBA00022448"/>
    </source>
</evidence>
<dbReference type="Pfam" id="PF03845">
    <property type="entry name" value="Spore_permease"/>
    <property type="match status" value="1"/>
</dbReference>
<feature type="transmembrane region" description="Helical" evidence="8">
    <location>
        <begin position="77"/>
        <end position="96"/>
    </location>
</feature>
<comment type="similarity">
    <text evidence="2">Belongs to the amino acid-polyamine-organocation (APC) superfamily. Spore germination protein (SGP) (TC 2.A.3.9) family.</text>
</comment>
<keyword evidence="11" id="KW-1185">Reference proteome</keyword>
<keyword evidence="7 8" id="KW-0472">Membrane</keyword>
<feature type="transmembrane region" description="Helical" evidence="8">
    <location>
        <begin position="307"/>
        <end position="327"/>
    </location>
</feature>
<feature type="transmembrane region" description="Helical" evidence="8">
    <location>
        <begin position="12"/>
        <end position="30"/>
    </location>
</feature>
<dbReference type="PANTHER" id="PTHR34975:SF2">
    <property type="entry name" value="SPORE GERMINATION PROTEIN A2"/>
    <property type="match status" value="1"/>
</dbReference>
<evidence type="ECO:0000313" key="10">
    <source>
        <dbReference type="EMBL" id="OOO68609.1"/>
    </source>
</evidence>
<comment type="subcellular location">
    <subcellularLocation>
        <location evidence="1">Membrane</location>
        <topology evidence="1">Multi-pass membrane protein</topology>
    </subcellularLocation>
</comment>
<feature type="transmembrane region" description="Helical" evidence="8">
    <location>
        <begin position="145"/>
        <end position="163"/>
    </location>
</feature>
<dbReference type="OrthoDB" id="1675410at2"/>
<reference evidence="10 12" key="2">
    <citation type="submission" date="2016-12" db="EMBL/GenBank/DDBJ databases">
        <title>Clostridium tepidum sp. nov., a close relative of Clostridium sporogenes and Clostridium botulinum Group I.</title>
        <authorList>
            <person name="Dobritsa A.P."/>
            <person name="Kutumbaka K.K."/>
            <person name="Werner K."/>
            <person name="Wiedmann M."/>
            <person name="Asmus A."/>
            <person name="Samadpour M."/>
        </authorList>
    </citation>
    <scope>NUCLEOTIDE SEQUENCE [LARGE SCALE GENOMIC DNA]</scope>
    <source>
        <strain evidence="10 12">IEH 97212</strain>
    </source>
</reference>
<evidence type="ECO:0000256" key="1">
    <source>
        <dbReference type="ARBA" id="ARBA00004141"/>
    </source>
</evidence>
<evidence type="ECO:0000256" key="2">
    <source>
        <dbReference type="ARBA" id="ARBA00007998"/>
    </source>
</evidence>
<dbReference type="EMBL" id="MRAD01000002">
    <property type="protein sequence ID" value="OOO63313.1"/>
    <property type="molecule type" value="Genomic_DNA"/>
</dbReference>
<keyword evidence="6 8" id="KW-1133">Transmembrane helix</keyword>
<accession>A0A1S9IE71</accession>
<name>A0A1S9IE71_9CLOT</name>
<keyword evidence="5 8" id="KW-0812">Transmembrane</keyword>
<dbReference type="AlphaFoldDB" id="A0A1S9IE71"/>
<dbReference type="InterPro" id="IPR004761">
    <property type="entry name" value="Spore_GerAB"/>
</dbReference>
<evidence type="ECO:0000256" key="6">
    <source>
        <dbReference type="ARBA" id="ARBA00022989"/>
    </source>
</evidence>
<organism evidence="10 12">
    <name type="scientific">Clostridium tepidum</name>
    <dbReference type="NCBI Taxonomy" id="1962263"/>
    <lineage>
        <taxon>Bacteria</taxon>
        <taxon>Bacillati</taxon>
        <taxon>Bacillota</taxon>
        <taxon>Clostridia</taxon>
        <taxon>Eubacteriales</taxon>
        <taxon>Clostridiaceae</taxon>
        <taxon>Clostridium</taxon>
    </lineage>
</organism>
<evidence type="ECO:0000313" key="12">
    <source>
        <dbReference type="Proteomes" id="UP000190256"/>
    </source>
</evidence>
<feature type="transmembrane region" description="Helical" evidence="8">
    <location>
        <begin position="36"/>
        <end position="57"/>
    </location>
</feature>
<evidence type="ECO:0000256" key="8">
    <source>
        <dbReference type="SAM" id="Phobius"/>
    </source>
</evidence>
<gene>
    <name evidence="9" type="ORF">BS637_02675</name>
    <name evidence="10" type="ORF">BS638_04740</name>
</gene>
<evidence type="ECO:0000313" key="11">
    <source>
        <dbReference type="Proteomes" id="UP000190206"/>
    </source>
</evidence>